<evidence type="ECO:0000313" key="2">
    <source>
        <dbReference type="Proteomes" id="UP000499080"/>
    </source>
</evidence>
<keyword evidence="2" id="KW-1185">Reference proteome</keyword>
<dbReference type="EMBL" id="BGPR01013381">
    <property type="protein sequence ID" value="GBN60391.1"/>
    <property type="molecule type" value="Genomic_DNA"/>
</dbReference>
<accession>A0A4Y2QAI8</accession>
<comment type="caution">
    <text evidence="1">The sequence shown here is derived from an EMBL/GenBank/DDBJ whole genome shotgun (WGS) entry which is preliminary data.</text>
</comment>
<protein>
    <submittedName>
        <fullName evidence="1">Uncharacterized protein</fullName>
    </submittedName>
</protein>
<evidence type="ECO:0000313" key="1">
    <source>
        <dbReference type="EMBL" id="GBN60391.1"/>
    </source>
</evidence>
<gene>
    <name evidence="1" type="ORF">AVEN_202907_1</name>
</gene>
<organism evidence="1 2">
    <name type="scientific">Araneus ventricosus</name>
    <name type="common">Orbweaver spider</name>
    <name type="synonym">Epeira ventricosa</name>
    <dbReference type="NCBI Taxonomy" id="182803"/>
    <lineage>
        <taxon>Eukaryota</taxon>
        <taxon>Metazoa</taxon>
        <taxon>Ecdysozoa</taxon>
        <taxon>Arthropoda</taxon>
        <taxon>Chelicerata</taxon>
        <taxon>Arachnida</taxon>
        <taxon>Araneae</taxon>
        <taxon>Araneomorphae</taxon>
        <taxon>Entelegynae</taxon>
        <taxon>Araneoidea</taxon>
        <taxon>Araneidae</taxon>
        <taxon>Araneus</taxon>
    </lineage>
</organism>
<dbReference type="AlphaFoldDB" id="A0A4Y2QAI8"/>
<dbReference type="Proteomes" id="UP000499080">
    <property type="component" value="Unassembled WGS sequence"/>
</dbReference>
<sequence length="92" mass="10789">MLEEFKISWNKVDTGRKTYNILPSVSLRPTNWIKVVFFCEHGPFPVYFKIFHRSDSDQCSCVGTGMGHIYATEYAITVFWHIRKPAPNFEQE</sequence>
<proteinExistence type="predicted"/>
<reference evidence="1 2" key="1">
    <citation type="journal article" date="2019" name="Sci. Rep.">
        <title>Orb-weaving spider Araneus ventricosus genome elucidates the spidroin gene catalogue.</title>
        <authorList>
            <person name="Kono N."/>
            <person name="Nakamura H."/>
            <person name="Ohtoshi R."/>
            <person name="Moran D.A.P."/>
            <person name="Shinohara A."/>
            <person name="Yoshida Y."/>
            <person name="Fujiwara M."/>
            <person name="Mori M."/>
            <person name="Tomita M."/>
            <person name="Arakawa K."/>
        </authorList>
    </citation>
    <scope>NUCLEOTIDE SEQUENCE [LARGE SCALE GENOMIC DNA]</scope>
</reference>
<name>A0A4Y2QAI8_ARAVE</name>